<dbReference type="GO" id="GO:0005737">
    <property type="term" value="C:cytoplasm"/>
    <property type="evidence" value="ECO:0007669"/>
    <property type="project" value="UniProtKB-SubCell"/>
</dbReference>
<comment type="catalytic activity">
    <reaction evidence="7 8">
        <text>cytidine(34) in tRNA(Ile2) + L-lysine + ATP = lysidine(34) in tRNA(Ile2) + AMP + diphosphate + H(+)</text>
        <dbReference type="Rhea" id="RHEA:43744"/>
        <dbReference type="Rhea" id="RHEA-COMP:10625"/>
        <dbReference type="Rhea" id="RHEA-COMP:10670"/>
        <dbReference type="ChEBI" id="CHEBI:15378"/>
        <dbReference type="ChEBI" id="CHEBI:30616"/>
        <dbReference type="ChEBI" id="CHEBI:32551"/>
        <dbReference type="ChEBI" id="CHEBI:33019"/>
        <dbReference type="ChEBI" id="CHEBI:82748"/>
        <dbReference type="ChEBI" id="CHEBI:83665"/>
        <dbReference type="ChEBI" id="CHEBI:456215"/>
        <dbReference type="EC" id="6.3.4.19"/>
    </reaction>
</comment>
<dbReference type="Pfam" id="PF01171">
    <property type="entry name" value="ATP_bind_3"/>
    <property type="match status" value="1"/>
</dbReference>
<dbReference type="InterPro" id="IPR012094">
    <property type="entry name" value="tRNA_Ile_lys_synt"/>
</dbReference>
<reference evidence="10 11" key="1">
    <citation type="submission" date="2019-09" db="EMBL/GenBank/DDBJ databases">
        <title>Complete genome sequence of Arachidicoccus sp. B3-10 isolated from apple orchard soil.</title>
        <authorList>
            <person name="Kim H.S."/>
            <person name="Han K.-I."/>
            <person name="Suh M.K."/>
            <person name="Lee K.C."/>
            <person name="Eom M.K."/>
            <person name="Kim J.-S."/>
            <person name="Kang S.W."/>
            <person name="Sin Y."/>
            <person name="Lee J.-S."/>
        </authorList>
    </citation>
    <scope>NUCLEOTIDE SEQUENCE [LARGE SCALE GENOMIC DNA]</scope>
    <source>
        <strain evidence="10 11">B3-10</strain>
    </source>
</reference>
<dbReference type="EMBL" id="CP044016">
    <property type="protein sequence ID" value="QES87831.1"/>
    <property type="molecule type" value="Genomic_DNA"/>
</dbReference>
<keyword evidence="3 8" id="KW-0436">Ligase</keyword>
<accession>A0A5P2G8I5</accession>
<dbReference type="GO" id="GO:0032267">
    <property type="term" value="F:tRNA(Ile)-lysidine synthase activity"/>
    <property type="evidence" value="ECO:0007669"/>
    <property type="project" value="UniProtKB-EC"/>
</dbReference>
<dbReference type="RefSeq" id="WP_131328718.1">
    <property type="nucleotide sequence ID" value="NZ_CP044016.1"/>
</dbReference>
<dbReference type="EC" id="6.3.4.19" evidence="8"/>
<sequence>MAKKSISLSFTERFLHFWELHFAPQVDKDSTIIVAISGGMDSVVLAYLIKEIVHLNIELAHCNFHLRGEESDRDELFVRNFAEQLGVHLHIQNFDTIQYANSKKLSIEEAARNLRYDWFRQLARREGRKICPIFVAHHANDSIETLLNNFFRGTGIAGLQGIQAVNNGIFRPLLFAKRKEIVHFALQNNLQWVEDSTNASSDYTRNYLRNEVLPELKSFYPTIEDNLLGNIHRFKDLNYIYLDFIRQTLDKILLQNGAGFKISIADLLVLEPLDTILFELAKKFDFGTRQVSEWKKILDGESGSAIVSPTWKLWKDRTELYLIPIVEDDHNVFIINEPKNYELPNLKLSFSTLKHLPEEKTTDILYLDLSKVTFPFTIRHWKDGDFFYPNGMKGKKKLAKYFIDEKIPVVEKGQIWLLTKEDVVVWVIGLRADRRFLADENSTEILAVRKLLK</sequence>
<dbReference type="OrthoDB" id="9807403at2"/>
<feature type="domain" description="Lysidine-tRNA(Ile) synthetase C-terminal" evidence="9">
    <location>
        <begin position="376"/>
        <end position="448"/>
    </location>
</feature>
<dbReference type="NCBIfam" id="TIGR02432">
    <property type="entry name" value="lysidine_TilS_N"/>
    <property type="match status" value="1"/>
</dbReference>
<dbReference type="SUPFAM" id="SSF56037">
    <property type="entry name" value="PheT/TilS domain"/>
    <property type="match status" value="1"/>
</dbReference>
<dbReference type="SMART" id="SM00977">
    <property type="entry name" value="TilS_C"/>
    <property type="match status" value="1"/>
</dbReference>
<proteinExistence type="inferred from homology"/>
<dbReference type="PANTHER" id="PTHR43033:SF1">
    <property type="entry name" value="TRNA(ILE)-LYSIDINE SYNTHASE-RELATED"/>
    <property type="match status" value="1"/>
</dbReference>
<evidence type="ECO:0000256" key="3">
    <source>
        <dbReference type="ARBA" id="ARBA00022598"/>
    </source>
</evidence>
<keyword evidence="6 8" id="KW-0067">ATP-binding</keyword>
<comment type="domain">
    <text evidence="8">The N-terminal region contains the highly conserved SGGXDS motif, predicted to be a P-loop motif involved in ATP binding.</text>
</comment>
<evidence type="ECO:0000256" key="6">
    <source>
        <dbReference type="ARBA" id="ARBA00022840"/>
    </source>
</evidence>
<dbReference type="NCBIfam" id="TIGR02433">
    <property type="entry name" value="lysidine_TilS_C"/>
    <property type="match status" value="1"/>
</dbReference>
<dbReference type="Proteomes" id="UP000292424">
    <property type="component" value="Chromosome"/>
</dbReference>
<dbReference type="CDD" id="cd01992">
    <property type="entry name" value="TilS_N"/>
    <property type="match status" value="1"/>
</dbReference>
<dbReference type="Pfam" id="PF11734">
    <property type="entry name" value="TilS_C"/>
    <property type="match status" value="1"/>
</dbReference>
<dbReference type="GO" id="GO:0006400">
    <property type="term" value="P:tRNA modification"/>
    <property type="evidence" value="ECO:0007669"/>
    <property type="project" value="UniProtKB-UniRule"/>
</dbReference>
<evidence type="ECO:0000256" key="4">
    <source>
        <dbReference type="ARBA" id="ARBA00022694"/>
    </source>
</evidence>
<dbReference type="AlphaFoldDB" id="A0A5P2G8I5"/>
<evidence type="ECO:0000256" key="1">
    <source>
        <dbReference type="ARBA" id="ARBA00004496"/>
    </source>
</evidence>
<evidence type="ECO:0000256" key="2">
    <source>
        <dbReference type="ARBA" id="ARBA00022490"/>
    </source>
</evidence>
<feature type="binding site" evidence="8">
    <location>
        <begin position="37"/>
        <end position="42"/>
    </location>
    <ligand>
        <name>ATP</name>
        <dbReference type="ChEBI" id="CHEBI:30616"/>
    </ligand>
</feature>
<dbReference type="InterPro" id="IPR014729">
    <property type="entry name" value="Rossmann-like_a/b/a_fold"/>
</dbReference>
<gene>
    <name evidence="8 10" type="primary">tilS</name>
    <name evidence="10" type="ORF">E0W69_003830</name>
</gene>
<keyword evidence="5 8" id="KW-0547">Nucleotide-binding</keyword>
<evidence type="ECO:0000256" key="5">
    <source>
        <dbReference type="ARBA" id="ARBA00022741"/>
    </source>
</evidence>
<dbReference type="InterPro" id="IPR012796">
    <property type="entry name" value="Lysidine-tRNA-synth_C"/>
</dbReference>
<keyword evidence="11" id="KW-1185">Reference proteome</keyword>
<organism evidence="10 11">
    <name type="scientific">Rhizosphaericola mali</name>
    <dbReference type="NCBI Taxonomy" id="2545455"/>
    <lineage>
        <taxon>Bacteria</taxon>
        <taxon>Pseudomonadati</taxon>
        <taxon>Bacteroidota</taxon>
        <taxon>Chitinophagia</taxon>
        <taxon>Chitinophagales</taxon>
        <taxon>Chitinophagaceae</taxon>
        <taxon>Rhizosphaericola</taxon>
    </lineage>
</organism>
<dbReference type="InterPro" id="IPR011063">
    <property type="entry name" value="TilS/TtcA_N"/>
</dbReference>
<comment type="subcellular location">
    <subcellularLocation>
        <location evidence="1 8">Cytoplasm</location>
    </subcellularLocation>
</comment>
<comment type="function">
    <text evidence="8">Ligates lysine onto the cytidine present at position 34 of the AUA codon-specific tRNA(Ile) that contains the anticodon CAU, in an ATP-dependent manner. Cytidine is converted to lysidine, thus changing the amino acid specificity of the tRNA from methionine to isoleucine.</text>
</comment>
<dbReference type="PANTHER" id="PTHR43033">
    <property type="entry name" value="TRNA(ILE)-LYSIDINE SYNTHASE-RELATED"/>
    <property type="match status" value="1"/>
</dbReference>
<dbReference type="SUPFAM" id="SSF52402">
    <property type="entry name" value="Adenine nucleotide alpha hydrolases-like"/>
    <property type="match status" value="1"/>
</dbReference>
<evidence type="ECO:0000259" key="9">
    <source>
        <dbReference type="SMART" id="SM00977"/>
    </source>
</evidence>
<dbReference type="KEGG" id="arac:E0W69_003830"/>
<keyword evidence="4 8" id="KW-0819">tRNA processing</keyword>
<comment type="similarity">
    <text evidence="8">Belongs to the tRNA(Ile)-lysidine synthase family.</text>
</comment>
<protein>
    <recommendedName>
        <fullName evidence="8">tRNA(Ile)-lysidine synthase</fullName>
        <ecNumber evidence="8">6.3.4.19</ecNumber>
    </recommendedName>
    <alternativeName>
        <fullName evidence="8">tRNA(Ile)-2-lysyl-cytidine synthase</fullName>
    </alternativeName>
    <alternativeName>
        <fullName evidence="8">tRNA(Ile)-lysidine synthetase</fullName>
    </alternativeName>
</protein>
<keyword evidence="2 8" id="KW-0963">Cytoplasm</keyword>
<dbReference type="HAMAP" id="MF_01161">
    <property type="entry name" value="tRNA_Ile_lys_synt"/>
    <property type="match status" value="1"/>
</dbReference>
<dbReference type="Gene3D" id="3.40.50.620">
    <property type="entry name" value="HUPs"/>
    <property type="match status" value="1"/>
</dbReference>
<dbReference type="InterPro" id="IPR012795">
    <property type="entry name" value="tRNA_Ile_lys_synt_N"/>
</dbReference>
<evidence type="ECO:0000313" key="10">
    <source>
        <dbReference type="EMBL" id="QES87831.1"/>
    </source>
</evidence>
<evidence type="ECO:0000256" key="7">
    <source>
        <dbReference type="ARBA" id="ARBA00048539"/>
    </source>
</evidence>
<name>A0A5P2G8I5_9BACT</name>
<evidence type="ECO:0000313" key="11">
    <source>
        <dbReference type="Proteomes" id="UP000292424"/>
    </source>
</evidence>
<dbReference type="GO" id="GO:0005524">
    <property type="term" value="F:ATP binding"/>
    <property type="evidence" value="ECO:0007669"/>
    <property type="project" value="UniProtKB-UniRule"/>
</dbReference>
<evidence type="ECO:0000256" key="8">
    <source>
        <dbReference type="HAMAP-Rule" id="MF_01161"/>
    </source>
</evidence>